<evidence type="ECO:0000313" key="3">
    <source>
        <dbReference type="Proteomes" id="UP000018763"/>
    </source>
</evidence>
<evidence type="ECO:0000256" key="1">
    <source>
        <dbReference type="SAM" id="MobiDB-lite"/>
    </source>
</evidence>
<gene>
    <name evidence="2" type="ORF">D174_19405</name>
</gene>
<dbReference type="Proteomes" id="UP000018763">
    <property type="component" value="Chromosome"/>
</dbReference>
<dbReference type="AlphaFoldDB" id="V5XJR6"/>
<dbReference type="GeneID" id="43451630"/>
<accession>V5XJR6</accession>
<dbReference type="RefSeq" id="WP_019511790.1">
    <property type="nucleotide sequence ID" value="NC_023036.2"/>
</dbReference>
<reference evidence="2 3" key="1">
    <citation type="journal article" date="2014" name="Genome Announc.">
        <title>Complete Genome Sequence of Sterol-Transforming Mycobacterium neoaurum Strain VKM Ac-1815D.</title>
        <authorList>
            <person name="Shtratnikova V.Y."/>
            <person name="Bragin E.Y."/>
            <person name="Dovbnya D.V."/>
            <person name="Pekov Y.A."/>
            <person name="Schelkunov M.I."/>
            <person name="Strizhov N."/>
            <person name="Ivashina T.V."/>
            <person name="Ashapkin V.V."/>
            <person name="Donova M.V."/>
        </authorList>
    </citation>
    <scope>NUCLEOTIDE SEQUENCE [LARGE SCALE GENOMIC DNA]</scope>
    <source>
        <strain evidence="2 3">VKM Ac-1815D</strain>
    </source>
</reference>
<organism evidence="2 3">
    <name type="scientific">Mycolicibacterium neoaurum VKM Ac-1815D</name>
    <dbReference type="NCBI Taxonomy" id="700508"/>
    <lineage>
        <taxon>Bacteria</taxon>
        <taxon>Bacillati</taxon>
        <taxon>Actinomycetota</taxon>
        <taxon>Actinomycetes</taxon>
        <taxon>Mycobacteriales</taxon>
        <taxon>Mycobacteriaceae</taxon>
        <taxon>Mycolicibacterium</taxon>
    </lineage>
</organism>
<evidence type="ECO:0000313" key="2">
    <source>
        <dbReference type="EMBL" id="AHC28019.1"/>
    </source>
</evidence>
<proteinExistence type="predicted"/>
<name>V5XJR6_MYCNE</name>
<feature type="region of interest" description="Disordered" evidence="1">
    <location>
        <begin position="1"/>
        <end position="35"/>
    </location>
</feature>
<sequence>MMTQSTNTDHDLLAEVSTPDGVTAGPWRTDSQGHLERDLSDGRIQRGNGDIAEAAAGDACRIRVGTVTSWHEVATHLTPTQNTFLRDSESRGAEPEDLAEYARGLAEQNVRDAAVFGDLPVPPDATAVYTSNQMPDGRYSRDFVGARRRIGLLCLSVEGTQFDDGAVRRRLHIGFDSTDGSEPEFDSHQVHQLILVLGQLASAIEQTQ</sequence>
<keyword evidence="3" id="KW-1185">Reference proteome</keyword>
<dbReference type="EMBL" id="CP006936">
    <property type="protein sequence ID" value="AHC28019.1"/>
    <property type="molecule type" value="Genomic_DNA"/>
</dbReference>
<dbReference type="KEGG" id="mne:D174_19405"/>
<dbReference type="HOGENOM" id="CLU_1319770_0_0_11"/>
<protein>
    <submittedName>
        <fullName evidence="2">Uncharacterized protein</fullName>
    </submittedName>
</protein>